<feature type="region of interest" description="Disordered" evidence="3">
    <location>
        <begin position="169"/>
        <end position="191"/>
    </location>
</feature>
<name>D3PWJ7_STANL</name>
<dbReference type="RefSeq" id="WP_013018790.1">
    <property type="nucleotide sequence ID" value="NC_013947.1"/>
</dbReference>
<dbReference type="STRING" id="446470.Snas_3557"/>
<organism evidence="6 7">
    <name type="scientific">Stackebrandtia nassauensis (strain DSM 44728 / CIP 108903 / NRRL B-16338 / NBRC 102104 / LLR-40K-21)</name>
    <dbReference type="NCBI Taxonomy" id="446470"/>
    <lineage>
        <taxon>Bacteria</taxon>
        <taxon>Bacillati</taxon>
        <taxon>Actinomycetota</taxon>
        <taxon>Actinomycetes</taxon>
        <taxon>Glycomycetales</taxon>
        <taxon>Glycomycetaceae</taxon>
        <taxon>Stackebrandtia</taxon>
    </lineage>
</organism>
<dbReference type="CAZy" id="GT1">
    <property type="family name" value="Glycosyltransferase Family 1"/>
</dbReference>
<evidence type="ECO:0000313" key="6">
    <source>
        <dbReference type="EMBL" id="ADD43219.1"/>
    </source>
</evidence>
<dbReference type="InterPro" id="IPR028098">
    <property type="entry name" value="Glyco_trans_4-like_N"/>
</dbReference>
<dbReference type="eggNOG" id="COG1819">
    <property type="taxonomic scope" value="Bacteria"/>
</dbReference>
<evidence type="ECO:0000313" key="7">
    <source>
        <dbReference type="Proteomes" id="UP000000844"/>
    </source>
</evidence>
<evidence type="ECO:0000256" key="1">
    <source>
        <dbReference type="ARBA" id="ARBA00022676"/>
    </source>
</evidence>
<dbReference type="Gene3D" id="3.40.50.2000">
    <property type="entry name" value="Glycogen Phosphorylase B"/>
    <property type="match status" value="2"/>
</dbReference>
<protein>
    <submittedName>
        <fullName evidence="6">Glycosyltransferase, MGT family</fullName>
    </submittedName>
</protein>
<evidence type="ECO:0000259" key="5">
    <source>
        <dbReference type="Pfam" id="PF13439"/>
    </source>
</evidence>
<feature type="domain" description="Erythromycin biosynthesis protein CIII-like C-terminal" evidence="4">
    <location>
        <begin position="242"/>
        <end position="336"/>
    </location>
</feature>
<dbReference type="Pfam" id="PF13439">
    <property type="entry name" value="Glyco_transf_4"/>
    <property type="match status" value="1"/>
</dbReference>
<dbReference type="CDD" id="cd03784">
    <property type="entry name" value="GT1_Gtf-like"/>
    <property type="match status" value="1"/>
</dbReference>
<dbReference type="GO" id="GO:0008194">
    <property type="term" value="F:UDP-glycosyltransferase activity"/>
    <property type="evidence" value="ECO:0007669"/>
    <property type="project" value="InterPro"/>
</dbReference>
<evidence type="ECO:0000256" key="3">
    <source>
        <dbReference type="SAM" id="MobiDB-lite"/>
    </source>
</evidence>
<dbReference type="OrthoDB" id="6620093at2"/>
<dbReference type="HOGENOM" id="CLU_000537_4_2_11"/>
<dbReference type="SUPFAM" id="SSF53756">
    <property type="entry name" value="UDP-Glycosyltransferase/glycogen phosphorylase"/>
    <property type="match status" value="1"/>
</dbReference>
<dbReference type="AlphaFoldDB" id="D3PWJ7"/>
<keyword evidence="2 6" id="KW-0808">Transferase</keyword>
<evidence type="ECO:0000256" key="2">
    <source>
        <dbReference type="ARBA" id="ARBA00022679"/>
    </source>
</evidence>
<dbReference type="GO" id="GO:0016758">
    <property type="term" value="F:hexosyltransferase activity"/>
    <property type="evidence" value="ECO:0007669"/>
    <property type="project" value="UniProtKB-ARBA"/>
</dbReference>
<dbReference type="PANTHER" id="PTHR21015">
    <property type="entry name" value="UDP-N-ACETYLGLUCOSAMINE--N-ACETYLMURAMYL-(PENTAPEPTIDE) PYROPHOSPHORYL-UNDECAPRENOL N-ACETYLGLUCOSAMINE TRANSFERASE 1"/>
    <property type="match status" value="1"/>
</dbReference>
<dbReference type="Pfam" id="PF06722">
    <property type="entry name" value="EryCIII-like_C"/>
    <property type="match status" value="1"/>
</dbReference>
<keyword evidence="1" id="KW-0328">Glycosyltransferase</keyword>
<dbReference type="KEGG" id="sna:Snas_3557"/>
<dbReference type="InterPro" id="IPR002213">
    <property type="entry name" value="UDP_glucos_trans"/>
</dbReference>
<keyword evidence="7" id="KW-1185">Reference proteome</keyword>
<reference evidence="6 7" key="1">
    <citation type="journal article" date="2009" name="Stand. Genomic Sci.">
        <title>Complete genome sequence of Stackebrandtia nassauensis type strain (LLR-40K-21).</title>
        <authorList>
            <person name="Munk C."/>
            <person name="Lapidus A."/>
            <person name="Copeland A."/>
            <person name="Jando M."/>
            <person name="Mayilraj S."/>
            <person name="Glavina Del Rio T."/>
            <person name="Nolan M."/>
            <person name="Chen F."/>
            <person name="Lucas S."/>
            <person name="Tice H."/>
            <person name="Cheng J.F."/>
            <person name="Han C."/>
            <person name="Detter J.C."/>
            <person name="Bruce D."/>
            <person name="Goodwin L."/>
            <person name="Chain P."/>
            <person name="Pitluck S."/>
            <person name="Goker M."/>
            <person name="Ovchinikova G."/>
            <person name="Pati A."/>
            <person name="Ivanova N."/>
            <person name="Mavromatis K."/>
            <person name="Chen A."/>
            <person name="Palaniappan K."/>
            <person name="Land M."/>
            <person name="Hauser L."/>
            <person name="Chang Y.J."/>
            <person name="Jeffries C.D."/>
            <person name="Bristow J."/>
            <person name="Eisen J.A."/>
            <person name="Markowitz V."/>
            <person name="Hugenholtz P."/>
            <person name="Kyrpides N.C."/>
            <person name="Klenk H.P."/>
        </authorList>
    </citation>
    <scope>NUCLEOTIDE SEQUENCE [LARGE SCALE GENOMIC DNA]</scope>
    <source>
        <strain evidence="7">DSM 44728 / CIP 108903 / NRRL B-16338 / NBRC 102104 / LLR-40K-21</strain>
    </source>
</reference>
<gene>
    <name evidence="6" type="ordered locus">Snas_3557</name>
</gene>
<dbReference type="PANTHER" id="PTHR21015:SF22">
    <property type="entry name" value="GLYCOSYLTRANSFERASE"/>
    <property type="match status" value="1"/>
</dbReference>
<evidence type="ECO:0000259" key="4">
    <source>
        <dbReference type="Pfam" id="PF06722"/>
    </source>
</evidence>
<feature type="domain" description="Glycosyltransferase subfamily 4-like N-terminal" evidence="5">
    <location>
        <begin position="18"/>
        <end position="138"/>
    </location>
</feature>
<sequence length="366" mass="38794">MKILFLTADLGGNVPPTLAVAEELTRRGVDVEVAGLKDGHTAFHQPPFRVAVAVGVKGPAKSPGAMFRLLASRRTSAEVAELVAERRPDLVVVDCMLPAPIRGALRGDVPVVVLFHTFGAYWTRSFDRGPFGRILAPLGLRPSRLWARAAARLLLTDAELDPGRDDPALAGSVWTGTTEKGEQQLPRQDGARPRVLVALSSTNWPGMLPVYRRIVAALSELPVDAVVTTGGVDLGAELDGAANVEILGWADHGALLPTMDLMIGHGGHSSTMKSLAHGVPLLVLPINPTADQRLIGQTLTDAGLGAWLPKSAAPEKIRDATRRILADGELRARIAATGDRFRAHTPGSQIAADALIAVSTRDPHPL</sequence>
<dbReference type="InterPro" id="IPR010610">
    <property type="entry name" value="EryCIII-like_C"/>
</dbReference>
<proteinExistence type="predicted"/>
<dbReference type="EMBL" id="CP001778">
    <property type="protein sequence ID" value="ADD43219.1"/>
    <property type="molecule type" value="Genomic_DNA"/>
</dbReference>
<accession>D3PWJ7</accession>
<dbReference type="Proteomes" id="UP000000844">
    <property type="component" value="Chromosome"/>
</dbReference>